<dbReference type="SMART" id="SM00382">
    <property type="entry name" value="AAA"/>
    <property type="match status" value="1"/>
</dbReference>
<keyword evidence="7" id="KW-1185">Reference proteome</keyword>
<dbReference type="EMBL" id="MBFA02000029">
    <property type="protein sequence ID" value="MUP13258.1"/>
    <property type="molecule type" value="Genomic_DNA"/>
</dbReference>
<evidence type="ECO:0000313" key="8">
    <source>
        <dbReference type="Proteomes" id="UP000179536"/>
    </source>
</evidence>
<sequence>MRQRNFRLIWILFTMLWPRKFQSQHTSGAFKMHRSSEAQDNVILRIDNLNKSFQALHVTRQVTFDLLSGECVGLIGPNGAGKSTLLGLLSGSLRPDSGTLTLDGANVTPFAQFKRVRSGIAKASQIPQTFDRLLVFDNVRVAALYGAGIREKEAADWTADVLSQCGLGDKARRETRTLGLLDRKRLELAKAVAARPRVLLLDEVAAGLTEPEILEIVKLVERLKPGRATVWVEHIPYALRDVCERLILMDAGAKLLDGPFHTVWQDPKLHQIYMGVPDGTTFDV</sequence>
<dbReference type="InterPro" id="IPR003439">
    <property type="entry name" value="ABC_transporter-like_ATP-bd"/>
</dbReference>
<dbReference type="Pfam" id="PF00005">
    <property type="entry name" value="ABC_tran"/>
    <property type="match status" value="1"/>
</dbReference>
<evidence type="ECO:0000313" key="6">
    <source>
        <dbReference type="EMBL" id="MUP13258.1"/>
    </source>
</evidence>
<evidence type="ECO:0000313" key="7">
    <source>
        <dbReference type="Proteomes" id="UP000179454"/>
    </source>
</evidence>
<reference evidence="7 8" key="1">
    <citation type="submission" date="2019-11" db="EMBL/GenBank/DDBJ databases">
        <title>Whole-genome sequencing of Allorhizobium vitis.</title>
        <authorList>
            <person name="Gan H.M."/>
            <person name="Savka M.A."/>
        </authorList>
    </citation>
    <scope>NUCLEOTIDE SEQUENCE [LARGE SCALE GENOMIC DNA]</scope>
    <source>
        <strain evidence="6 8">RF2/1</strain>
        <strain evidence="5 7">T1/7</strain>
    </source>
</reference>
<keyword evidence="2" id="KW-0547">Nucleotide-binding</keyword>
<comment type="caution">
    <text evidence="6">The sequence shown here is derived from an EMBL/GenBank/DDBJ whole genome shotgun (WGS) entry which is preliminary data.</text>
</comment>
<dbReference type="EMBL" id="MBFE02000034">
    <property type="protein sequence ID" value="MUO45364.1"/>
    <property type="molecule type" value="Genomic_DNA"/>
</dbReference>
<keyword evidence="3 6" id="KW-0067">ATP-binding</keyword>
<gene>
    <name evidence="6" type="ORF">BBK91_025805</name>
    <name evidence="5" type="ORF">BBL17_026715</name>
</gene>
<dbReference type="InterPro" id="IPR003593">
    <property type="entry name" value="AAA+_ATPase"/>
</dbReference>
<dbReference type="SUPFAM" id="SSF52540">
    <property type="entry name" value="P-loop containing nucleoside triphosphate hydrolases"/>
    <property type="match status" value="1"/>
</dbReference>
<evidence type="ECO:0000259" key="4">
    <source>
        <dbReference type="PROSITE" id="PS50893"/>
    </source>
</evidence>
<dbReference type="Proteomes" id="UP000179454">
    <property type="component" value="Unassembled WGS sequence"/>
</dbReference>
<proteinExistence type="predicted"/>
<dbReference type="InterPro" id="IPR027417">
    <property type="entry name" value="P-loop_NTPase"/>
</dbReference>
<dbReference type="Proteomes" id="UP000179536">
    <property type="component" value="Unassembled WGS sequence"/>
</dbReference>
<name>A0ABD6HEU1_AGRVI</name>
<organism evidence="6 8">
    <name type="scientific">Agrobacterium vitis</name>
    <name type="common">Rhizobium vitis</name>
    <dbReference type="NCBI Taxonomy" id="373"/>
    <lineage>
        <taxon>Bacteria</taxon>
        <taxon>Pseudomonadati</taxon>
        <taxon>Pseudomonadota</taxon>
        <taxon>Alphaproteobacteria</taxon>
        <taxon>Hyphomicrobiales</taxon>
        <taxon>Rhizobiaceae</taxon>
        <taxon>Rhizobium/Agrobacterium group</taxon>
        <taxon>Agrobacterium</taxon>
    </lineage>
</organism>
<dbReference type="InterPro" id="IPR051120">
    <property type="entry name" value="ABC_AA/LPS_Transport"/>
</dbReference>
<evidence type="ECO:0000256" key="2">
    <source>
        <dbReference type="ARBA" id="ARBA00022741"/>
    </source>
</evidence>
<dbReference type="AlphaFoldDB" id="A0ABD6HEU1"/>
<dbReference type="Gene3D" id="3.40.50.300">
    <property type="entry name" value="P-loop containing nucleotide triphosphate hydrolases"/>
    <property type="match status" value="1"/>
</dbReference>
<keyword evidence="1" id="KW-0813">Transport</keyword>
<evidence type="ECO:0000256" key="1">
    <source>
        <dbReference type="ARBA" id="ARBA00022448"/>
    </source>
</evidence>
<dbReference type="PANTHER" id="PTHR45772">
    <property type="entry name" value="CONSERVED COMPONENT OF ABC TRANSPORTER FOR NATURAL AMINO ACIDS-RELATED"/>
    <property type="match status" value="1"/>
</dbReference>
<dbReference type="GO" id="GO:0005524">
    <property type="term" value="F:ATP binding"/>
    <property type="evidence" value="ECO:0007669"/>
    <property type="project" value="UniProtKB-KW"/>
</dbReference>
<accession>A0ABD6HEU1</accession>
<evidence type="ECO:0000313" key="5">
    <source>
        <dbReference type="EMBL" id="MUO45364.1"/>
    </source>
</evidence>
<dbReference type="PROSITE" id="PS50893">
    <property type="entry name" value="ABC_TRANSPORTER_2"/>
    <property type="match status" value="1"/>
</dbReference>
<dbReference type="PANTHER" id="PTHR45772:SF7">
    <property type="entry name" value="AMINO ACID ABC TRANSPORTER ATP-BINDING PROTEIN"/>
    <property type="match status" value="1"/>
</dbReference>
<feature type="domain" description="ABC transporter" evidence="4">
    <location>
        <begin position="44"/>
        <end position="276"/>
    </location>
</feature>
<protein>
    <submittedName>
        <fullName evidence="6">ATP-binding cassette domain-containing protein</fullName>
    </submittedName>
</protein>
<evidence type="ECO:0000256" key="3">
    <source>
        <dbReference type="ARBA" id="ARBA00022840"/>
    </source>
</evidence>